<dbReference type="AlphaFoldDB" id="A0A7R8WJE0"/>
<evidence type="ECO:0000256" key="1">
    <source>
        <dbReference type="SAM" id="MobiDB-lite"/>
    </source>
</evidence>
<protein>
    <submittedName>
        <fullName evidence="2">Uncharacterized protein</fullName>
    </submittedName>
</protein>
<proteinExistence type="predicted"/>
<organism evidence="2">
    <name type="scientific">Cyprideis torosa</name>
    <dbReference type="NCBI Taxonomy" id="163714"/>
    <lineage>
        <taxon>Eukaryota</taxon>
        <taxon>Metazoa</taxon>
        <taxon>Ecdysozoa</taxon>
        <taxon>Arthropoda</taxon>
        <taxon>Crustacea</taxon>
        <taxon>Oligostraca</taxon>
        <taxon>Ostracoda</taxon>
        <taxon>Podocopa</taxon>
        <taxon>Podocopida</taxon>
        <taxon>Cytherocopina</taxon>
        <taxon>Cytheroidea</taxon>
        <taxon>Cytherideidae</taxon>
        <taxon>Cyprideis</taxon>
    </lineage>
</organism>
<feature type="region of interest" description="Disordered" evidence="1">
    <location>
        <begin position="48"/>
        <end position="75"/>
    </location>
</feature>
<dbReference type="EMBL" id="OB662534">
    <property type="protein sequence ID" value="CAD7230205.1"/>
    <property type="molecule type" value="Genomic_DNA"/>
</dbReference>
<name>A0A7R8WJE0_9CRUS</name>
<reference evidence="2" key="1">
    <citation type="submission" date="2020-11" db="EMBL/GenBank/DDBJ databases">
        <authorList>
            <person name="Tran Van P."/>
        </authorList>
    </citation>
    <scope>NUCLEOTIDE SEQUENCE</scope>
</reference>
<evidence type="ECO:0000313" key="2">
    <source>
        <dbReference type="EMBL" id="CAD7230205.1"/>
    </source>
</evidence>
<accession>A0A7R8WJE0</accession>
<sequence>MPVIGRRVCPAWKHEMLYRKIKTPPSPLQPNILRKTTNSTDGGELFCNNHLPSPGNLGNSSPAGNKAITLARYKG</sequence>
<gene>
    <name evidence="2" type="ORF">CTOB1V02_LOCUS8067</name>
</gene>